<evidence type="ECO:0008006" key="9">
    <source>
        <dbReference type="Google" id="ProtNLM"/>
    </source>
</evidence>
<evidence type="ECO:0000256" key="1">
    <source>
        <dbReference type="ARBA" id="ARBA00004123"/>
    </source>
</evidence>
<dbReference type="EMBL" id="KI925462">
    <property type="protein sequence ID" value="ETW77840.1"/>
    <property type="molecule type" value="Genomic_DNA"/>
</dbReference>
<evidence type="ECO:0000256" key="6">
    <source>
        <dbReference type="ARBA" id="ARBA00023242"/>
    </source>
</evidence>
<dbReference type="eggNOG" id="ENOG502T1G0">
    <property type="taxonomic scope" value="Eukaryota"/>
</dbReference>
<comment type="subcellular location">
    <subcellularLocation>
        <location evidence="1">Nucleus</location>
    </subcellularLocation>
</comment>
<feature type="non-terminal residue" evidence="7">
    <location>
        <position position="1"/>
    </location>
</feature>
<dbReference type="SUPFAM" id="SSF52540">
    <property type="entry name" value="P-loop containing nucleoside triphosphate hydrolases"/>
    <property type="match status" value="1"/>
</dbReference>
<dbReference type="GO" id="GO:0005657">
    <property type="term" value="C:replication fork"/>
    <property type="evidence" value="ECO:0007669"/>
    <property type="project" value="TreeGrafter"/>
</dbReference>
<reference evidence="7 8" key="1">
    <citation type="journal article" date="2012" name="New Phytol.">
        <title>Insight into trade-off between wood decay and parasitism from the genome of a fungal forest pathogen.</title>
        <authorList>
            <person name="Olson A."/>
            <person name="Aerts A."/>
            <person name="Asiegbu F."/>
            <person name="Belbahri L."/>
            <person name="Bouzid O."/>
            <person name="Broberg A."/>
            <person name="Canback B."/>
            <person name="Coutinho P.M."/>
            <person name="Cullen D."/>
            <person name="Dalman K."/>
            <person name="Deflorio G."/>
            <person name="van Diepen L.T."/>
            <person name="Dunand C."/>
            <person name="Duplessis S."/>
            <person name="Durling M."/>
            <person name="Gonthier P."/>
            <person name="Grimwood J."/>
            <person name="Fossdal C.G."/>
            <person name="Hansson D."/>
            <person name="Henrissat B."/>
            <person name="Hietala A."/>
            <person name="Himmelstrand K."/>
            <person name="Hoffmeister D."/>
            <person name="Hogberg N."/>
            <person name="James T.Y."/>
            <person name="Karlsson M."/>
            <person name="Kohler A."/>
            <person name="Kues U."/>
            <person name="Lee Y.H."/>
            <person name="Lin Y.C."/>
            <person name="Lind M."/>
            <person name="Lindquist E."/>
            <person name="Lombard V."/>
            <person name="Lucas S."/>
            <person name="Lunden K."/>
            <person name="Morin E."/>
            <person name="Murat C."/>
            <person name="Park J."/>
            <person name="Raffaello T."/>
            <person name="Rouze P."/>
            <person name="Salamov A."/>
            <person name="Schmutz J."/>
            <person name="Solheim H."/>
            <person name="Stahlberg J."/>
            <person name="Velez H."/>
            <person name="de Vries R.P."/>
            <person name="Wiebenga A."/>
            <person name="Woodward S."/>
            <person name="Yakovlev I."/>
            <person name="Garbelotto M."/>
            <person name="Martin F."/>
            <person name="Grigoriev I.V."/>
            <person name="Stenlid J."/>
        </authorList>
    </citation>
    <scope>NUCLEOTIDE SEQUENCE [LARGE SCALE GENOMIC DNA]</scope>
    <source>
        <strain evidence="7 8">TC 32-1</strain>
    </source>
</reference>
<dbReference type="HOGENOM" id="CLU_1696174_0_0_1"/>
<keyword evidence="6" id="KW-0539">Nucleus</keyword>
<dbReference type="GO" id="GO:0000400">
    <property type="term" value="F:four-way junction DNA binding"/>
    <property type="evidence" value="ECO:0007669"/>
    <property type="project" value="TreeGrafter"/>
</dbReference>
<accession>W4JXP2</accession>
<organism evidence="7 8">
    <name type="scientific">Heterobasidion irregulare (strain TC 32-1)</name>
    <dbReference type="NCBI Taxonomy" id="747525"/>
    <lineage>
        <taxon>Eukaryota</taxon>
        <taxon>Fungi</taxon>
        <taxon>Dikarya</taxon>
        <taxon>Basidiomycota</taxon>
        <taxon>Agaricomycotina</taxon>
        <taxon>Agaricomycetes</taxon>
        <taxon>Russulales</taxon>
        <taxon>Bondarzewiaceae</taxon>
        <taxon>Heterobasidion</taxon>
        <taxon>Heterobasidion annosum species complex</taxon>
    </lineage>
</organism>
<dbReference type="InParanoid" id="W4JXP2"/>
<keyword evidence="8" id="KW-1185">Reference proteome</keyword>
<dbReference type="PANTHER" id="PTHR46239:SF1">
    <property type="entry name" value="DNA REPAIR PROTEIN RAD51 HOMOLOG 3"/>
    <property type="match status" value="1"/>
</dbReference>
<dbReference type="GO" id="GO:0005524">
    <property type="term" value="F:ATP binding"/>
    <property type="evidence" value="ECO:0007669"/>
    <property type="project" value="UniProtKB-KW"/>
</dbReference>
<dbReference type="OrthoDB" id="5957327at2759"/>
<dbReference type="GO" id="GO:0000707">
    <property type="term" value="P:meiotic DNA recombinase assembly"/>
    <property type="evidence" value="ECO:0007669"/>
    <property type="project" value="TreeGrafter"/>
</dbReference>
<dbReference type="InterPro" id="IPR052093">
    <property type="entry name" value="HR_Repair_Mediator"/>
</dbReference>
<dbReference type="PANTHER" id="PTHR46239">
    <property type="entry name" value="DNA REPAIR PROTEIN RAD51 HOMOLOG 3 RAD51C"/>
    <property type="match status" value="1"/>
</dbReference>
<protein>
    <recommendedName>
        <fullName evidence="9">RecA family profile 1 domain-containing protein</fullName>
    </recommendedName>
</protein>
<dbReference type="KEGG" id="hir:HETIRDRAFT_326178"/>
<name>W4JXP2_HETIT</name>
<dbReference type="Gene3D" id="3.40.50.300">
    <property type="entry name" value="P-loop containing nucleotide triphosphate hydrolases"/>
    <property type="match status" value="1"/>
</dbReference>
<dbReference type="GeneID" id="20671217"/>
<evidence type="ECO:0000313" key="8">
    <source>
        <dbReference type="Proteomes" id="UP000030671"/>
    </source>
</evidence>
<evidence type="ECO:0000256" key="3">
    <source>
        <dbReference type="ARBA" id="ARBA00022763"/>
    </source>
</evidence>
<dbReference type="GO" id="GO:0033063">
    <property type="term" value="C:Rad51B-Rad51C-Rad51D-XRCC2 complex"/>
    <property type="evidence" value="ECO:0007669"/>
    <property type="project" value="TreeGrafter"/>
</dbReference>
<dbReference type="RefSeq" id="XP_009549861.1">
    <property type="nucleotide sequence ID" value="XM_009551566.1"/>
</dbReference>
<evidence type="ECO:0000256" key="4">
    <source>
        <dbReference type="ARBA" id="ARBA00022840"/>
    </source>
</evidence>
<proteinExistence type="predicted"/>
<dbReference type="AlphaFoldDB" id="W4JXP2"/>
<dbReference type="GO" id="GO:0033065">
    <property type="term" value="C:Rad51C-XRCC3 complex"/>
    <property type="evidence" value="ECO:0007669"/>
    <property type="project" value="TreeGrafter"/>
</dbReference>
<evidence type="ECO:0000313" key="7">
    <source>
        <dbReference type="EMBL" id="ETW77840.1"/>
    </source>
</evidence>
<keyword evidence="5" id="KW-0234">DNA repair</keyword>
<keyword evidence="3" id="KW-0227">DNA damage</keyword>
<evidence type="ECO:0000256" key="5">
    <source>
        <dbReference type="ARBA" id="ARBA00023204"/>
    </source>
</evidence>
<evidence type="ECO:0000256" key="2">
    <source>
        <dbReference type="ARBA" id="ARBA00022741"/>
    </source>
</evidence>
<sequence length="155" mass="16900">SRKFGSSCAPLDRLLDGGLPCGHVLEISGPPGTRKESLAIDFVHEAVRANQGVLFIGQPCPILVHYLSLHTASEFLVFLHNLPAFLDGHPAVVVTNHMSTKLLNPDGSPANFDTGSRAVLVPQLGWCSQSERVTDHMVDYAPLTLAYLQELRIYQ</sequence>
<dbReference type="GO" id="GO:0007131">
    <property type="term" value="P:reciprocal meiotic recombination"/>
    <property type="evidence" value="ECO:0007669"/>
    <property type="project" value="TreeGrafter"/>
</dbReference>
<dbReference type="InterPro" id="IPR027417">
    <property type="entry name" value="P-loop_NTPase"/>
</dbReference>
<keyword evidence="2" id="KW-0547">Nucleotide-binding</keyword>
<dbReference type="GO" id="GO:0008821">
    <property type="term" value="F:crossover junction DNA endonuclease activity"/>
    <property type="evidence" value="ECO:0007669"/>
    <property type="project" value="TreeGrafter"/>
</dbReference>
<gene>
    <name evidence="7" type="ORF">HETIRDRAFT_326178</name>
</gene>
<dbReference type="Proteomes" id="UP000030671">
    <property type="component" value="Unassembled WGS sequence"/>
</dbReference>
<keyword evidence="4" id="KW-0067">ATP-binding</keyword>
<dbReference type="STRING" id="747525.W4JXP2"/>